<keyword evidence="9 17" id="KW-0418">Kinase</keyword>
<evidence type="ECO:0000256" key="12">
    <source>
        <dbReference type="ARBA" id="ARBA00023012"/>
    </source>
</evidence>
<gene>
    <name evidence="17" type="ORF">SAMN05216231_0875</name>
</gene>
<dbReference type="Proteomes" id="UP000199444">
    <property type="component" value="Unassembled WGS sequence"/>
</dbReference>
<feature type="transmembrane region" description="Helical" evidence="14">
    <location>
        <begin position="174"/>
        <end position="196"/>
    </location>
</feature>
<dbReference type="InterPro" id="IPR003660">
    <property type="entry name" value="HAMP_dom"/>
</dbReference>
<keyword evidence="13 14" id="KW-0472">Membrane</keyword>
<dbReference type="InterPro" id="IPR036890">
    <property type="entry name" value="HATPase_C_sf"/>
</dbReference>
<dbReference type="GO" id="GO:0000155">
    <property type="term" value="F:phosphorelay sensor kinase activity"/>
    <property type="evidence" value="ECO:0007669"/>
    <property type="project" value="InterPro"/>
</dbReference>
<dbReference type="SUPFAM" id="SSF158472">
    <property type="entry name" value="HAMP domain-like"/>
    <property type="match status" value="1"/>
</dbReference>
<evidence type="ECO:0000256" key="6">
    <source>
        <dbReference type="ARBA" id="ARBA00022679"/>
    </source>
</evidence>
<protein>
    <recommendedName>
        <fullName evidence="3">histidine kinase</fullName>
        <ecNumber evidence="3">2.7.13.3</ecNumber>
    </recommendedName>
</protein>
<keyword evidence="8" id="KW-0547">Nucleotide-binding</keyword>
<dbReference type="EMBL" id="FNKD01000001">
    <property type="protein sequence ID" value="SDQ19132.1"/>
    <property type="molecule type" value="Genomic_DNA"/>
</dbReference>
<keyword evidence="7 14" id="KW-0812">Transmembrane</keyword>
<dbReference type="Pfam" id="PF02518">
    <property type="entry name" value="HATPase_c"/>
    <property type="match status" value="1"/>
</dbReference>
<keyword evidence="6" id="KW-0808">Transferase</keyword>
<evidence type="ECO:0000313" key="17">
    <source>
        <dbReference type="EMBL" id="SDQ19132.1"/>
    </source>
</evidence>
<dbReference type="STRING" id="553311.SAMN05216231_0875"/>
<dbReference type="PROSITE" id="PS50885">
    <property type="entry name" value="HAMP"/>
    <property type="match status" value="1"/>
</dbReference>
<dbReference type="Gene3D" id="3.30.565.10">
    <property type="entry name" value="Histidine kinase-like ATPase, C-terminal domain"/>
    <property type="match status" value="1"/>
</dbReference>
<evidence type="ECO:0000256" key="7">
    <source>
        <dbReference type="ARBA" id="ARBA00022692"/>
    </source>
</evidence>
<evidence type="ECO:0000256" key="10">
    <source>
        <dbReference type="ARBA" id="ARBA00022840"/>
    </source>
</evidence>
<dbReference type="InterPro" id="IPR005467">
    <property type="entry name" value="His_kinase_dom"/>
</dbReference>
<evidence type="ECO:0000259" key="15">
    <source>
        <dbReference type="PROSITE" id="PS50109"/>
    </source>
</evidence>
<dbReference type="GO" id="GO:0005886">
    <property type="term" value="C:plasma membrane"/>
    <property type="evidence" value="ECO:0007669"/>
    <property type="project" value="UniProtKB-SubCell"/>
</dbReference>
<evidence type="ECO:0000256" key="14">
    <source>
        <dbReference type="SAM" id="Phobius"/>
    </source>
</evidence>
<evidence type="ECO:0000259" key="16">
    <source>
        <dbReference type="PROSITE" id="PS50885"/>
    </source>
</evidence>
<dbReference type="InterPro" id="IPR003594">
    <property type="entry name" value="HATPase_dom"/>
</dbReference>
<proteinExistence type="predicted"/>
<dbReference type="AlphaFoldDB" id="A0A1H0YVA9"/>
<dbReference type="Gene3D" id="6.10.340.10">
    <property type="match status" value="1"/>
</dbReference>
<dbReference type="SUPFAM" id="SSF55874">
    <property type="entry name" value="ATPase domain of HSP90 chaperone/DNA topoisomerase II/histidine kinase"/>
    <property type="match status" value="1"/>
</dbReference>
<keyword evidence="18" id="KW-1185">Reference proteome</keyword>
<dbReference type="Pfam" id="PF06580">
    <property type="entry name" value="His_kinase"/>
    <property type="match status" value="1"/>
</dbReference>
<feature type="domain" description="Histidine kinase" evidence="15">
    <location>
        <begin position="275"/>
        <end position="472"/>
    </location>
</feature>
<dbReference type="InterPro" id="IPR050640">
    <property type="entry name" value="Bact_2-comp_sensor_kinase"/>
</dbReference>
<keyword evidence="11 14" id="KW-1133">Transmembrane helix</keyword>
<keyword evidence="10" id="KW-0067">ATP-binding</keyword>
<dbReference type="CDD" id="cd06225">
    <property type="entry name" value="HAMP"/>
    <property type="match status" value="1"/>
</dbReference>
<evidence type="ECO:0000256" key="4">
    <source>
        <dbReference type="ARBA" id="ARBA00022475"/>
    </source>
</evidence>
<evidence type="ECO:0000313" key="18">
    <source>
        <dbReference type="Proteomes" id="UP000199444"/>
    </source>
</evidence>
<dbReference type="RefSeq" id="WP_092491720.1">
    <property type="nucleotide sequence ID" value="NZ_FNKD01000001.1"/>
</dbReference>
<dbReference type="GO" id="GO:0005524">
    <property type="term" value="F:ATP binding"/>
    <property type="evidence" value="ECO:0007669"/>
    <property type="project" value="UniProtKB-KW"/>
</dbReference>
<evidence type="ECO:0000256" key="1">
    <source>
        <dbReference type="ARBA" id="ARBA00000085"/>
    </source>
</evidence>
<keyword evidence="5" id="KW-0597">Phosphoprotein</keyword>
<dbReference type="EC" id="2.7.13.3" evidence="3"/>
<name>A0A1H0YVA9_9BACI</name>
<comment type="catalytic activity">
    <reaction evidence="1">
        <text>ATP + protein L-histidine = ADP + protein N-phospho-L-histidine.</text>
        <dbReference type="EC" id="2.7.13.3"/>
    </reaction>
</comment>
<keyword evidence="12" id="KW-0902">Two-component regulatory system</keyword>
<feature type="transmembrane region" description="Helical" evidence="14">
    <location>
        <begin position="9"/>
        <end position="28"/>
    </location>
</feature>
<evidence type="ECO:0000256" key="2">
    <source>
        <dbReference type="ARBA" id="ARBA00004651"/>
    </source>
</evidence>
<evidence type="ECO:0000256" key="11">
    <source>
        <dbReference type="ARBA" id="ARBA00022989"/>
    </source>
</evidence>
<evidence type="ECO:0000256" key="3">
    <source>
        <dbReference type="ARBA" id="ARBA00012438"/>
    </source>
</evidence>
<feature type="domain" description="HAMP" evidence="16">
    <location>
        <begin position="198"/>
        <end position="251"/>
    </location>
</feature>
<sequence length="476" mass="54899">MKTIRGKLIIYFFVFVILFHVTAISIFVSSNELTKTYNDSFQRFLLLNTISQQTSELYSTTKSYVNEPKSGSAEDYYRIKSELEGNVDQLTTTFYYIDTIEMKNYINLIETYIRETELTVGFVLRDDSEKYINHLEEAGNASDYIAESTLEIIKLELTAYQSFYDDLQLRNKNFLLFIAFLFLTTIMLAVFFALWYSKGITRPLGQLSVAAEEVSRGDLKGDPINVHTNDELRLLGDTFNQMRSNIYELFEEIQDQSELDRLVKEMELKHLQNQINPHFLFNTLNTISKMAYLEDAKSTSGLIDSAATLLRHSLGEIEHRVSLEDEVKVVKDYFHIQKVRFSERITFHVDIDESCLVLEVPRLTLQPLVENAFIHGIEGKEEGGMISLVIYQELKNVIVEISDDGVGMEQEKVNQILSLTKQQEEHVGHSTGIGLTNVIRRLQLFFRLTHIVEMKSKPGQGTMIRLLLPQDKEELE</sequence>
<evidence type="ECO:0000256" key="9">
    <source>
        <dbReference type="ARBA" id="ARBA00022777"/>
    </source>
</evidence>
<dbReference type="SMART" id="SM00304">
    <property type="entry name" value="HAMP"/>
    <property type="match status" value="1"/>
</dbReference>
<evidence type="ECO:0000256" key="13">
    <source>
        <dbReference type="ARBA" id="ARBA00023136"/>
    </source>
</evidence>
<dbReference type="Pfam" id="PF00672">
    <property type="entry name" value="HAMP"/>
    <property type="match status" value="1"/>
</dbReference>
<accession>A0A1H0YVA9</accession>
<dbReference type="PANTHER" id="PTHR34220">
    <property type="entry name" value="SENSOR HISTIDINE KINASE YPDA"/>
    <property type="match status" value="1"/>
</dbReference>
<organism evidence="17 18">
    <name type="scientific">Virgibacillus salinus</name>
    <dbReference type="NCBI Taxonomy" id="553311"/>
    <lineage>
        <taxon>Bacteria</taxon>
        <taxon>Bacillati</taxon>
        <taxon>Bacillota</taxon>
        <taxon>Bacilli</taxon>
        <taxon>Bacillales</taxon>
        <taxon>Bacillaceae</taxon>
        <taxon>Virgibacillus</taxon>
    </lineage>
</organism>
<reference evidence="17 18" key="1">
    <citation type="submission" date="2016-10" db="EMBL/GenBank/DDBJ databases">
        <authorList>
            <person name="de Groot N.N."/>
        </authorList>
    </citation>
    <scope>NUCLEOTIDE SEQUENCE [LARGE SCALE GENOMIC DNA]</scope>
    <source>
        <strain evidence="17 18">CGMCC 1.10449</strain>
    </source>
</reference>
<dbReference type="SMART" id="SM00387">
    <property type="entry name" value="HATPase_c"/>
    <property type="match status" value="1"/>
</dbReference>
<evidence type="ECO:0000256" key="8">
    <source>
        <dbReference type="ARBA" id="ARBA00022741"/>
    </source>
</evidence>
<dbReference type="PANTHER" id="PTHR34220:SF11">
    <property type="entry name" value="SENSOR PROTEIN KINASE HPTS"/>
    <property type="match status" value="1"/>
</dbReference>
<comment type="subcellular location">
    <subcellularLocation>
        <location evidence="2">Cell membrane</location>
        <topology evidence="2">Multi-pass membrane protein</topology>
    </subcellularLocation>
</comment>
<keyword evidence="4" id="KW-1003">Cell membrane</keyword>
<dbReference type="InterPro" id="IPR010559">
    <property type="entry name" value="Sig_transdc_His_kin_internal"/>
</dbReference>
<dbReference type="InterPro" id="IPR004358">
    <property type="entry name" value="Sig_transdc_His_kin-like_C"/>
</dbReference>
<dbReference type="PROSITE" id="PS50109">
    <property type="entry name" value="HIS_KIN"/>
    <property type="match status" value="1"/>
</dbReference>
<dbReference type="PRINTS" id="PR00344">
    <property type="entry name" value="BCTRLSENSOR"/>
</dbReference>
<evidence type="ECO:0000256" key="5">
    <source>
        <dbReference type="ARBA" id="ARBA00022553"/>
    </source>
</evidence>